<accession>A0A2Z4GFB4</accession>
<dbReference type="AlphaFoldDB" id="A0A2Z4GFB4"/>
<dbReference type="KEGG" id="als:DJ013_18220"/>
<keyword evidence="2" id="KW-1185">Reference proteome</keyword>
<dbReference type="EMBL" id="CP029480">
    <property type="protein sequence ID" value="AWV99996.1"/>
    <property type="molecule type" value="Genomic_DNA"/>
</dbReference>
<evidence type="ECO:0000313" key="2">
    <source>
        <dbReference type="Proteomes" id="UP000249873"/>
    </source>
</evidence>
<dbReference type="Pfam" id="PF05402">
    <property type="entry name" value="PqqD"/>
    <property type="match status" value="1"/>
</dbReference>
<proteinExistence type="predicted"/>
<sequence length="139" mass="15814">MNKNYTIAKSGIAFEQFTDEFVVVNLPEGHYYSLRGTAFFMFQFLTKGSNASSISSALAKHFDISEQDALKESEQFIDALLAHKLLLETEEEVVFNIPSPEVKSPFLKPEIETFDDMKELLILDPVHDVDPQEGWPLKK</sequence>
<evidence type="ECO:0008006" key="3">
    <source>
        <dbReference type="Google" id="ProtNLM"/>
    </source>
</evidence>
<dbReference type="RefSeq" id="WP_111373364.1">
    <property type="nucleotide sequence ID" value="NZ_CP029480.1"/>
</dbReference>
<organism evidence="1 2">
    <name type="scientific">Arcticibacterium luteifluviistationis</name>
    <dbReference type="NCBI Taxonomy" id="1784714"/>
    <lineage>
        <taxon>Bacteria</taxon>
        <taxon>Pseudomonadati</taxon>
        <taxon>Bacteroidota</taxon>
        <taxon>Cytophagia</taxon>
        <taxon>Cytophagales</taxon>
        <taxon>Leadbetterellaceae</taxon>
        <taxon>Arcticibacterium</taxon>
    </lineage>
</organism>
<dbReference type="InterPro" id="IPR041881">
    <property type="entry name" value="PqqD_sf"/>
</dbReference>
<gene>
    <name evidence="1" type="ORF">DJ013_18220</name>
</gene>
<dbReference type="Gene3D" id="1.10.10.1150">
    <property type="entry name" value="Coenzyme PQQ synthesis protein D (PqqD)"/>
    <property type="match status" value="1"/>
</dbReference>
<protein>
    <recommendedName>
        <fullName evidence="3">PqqD family protein</fullName>
    </recommendedName>
</protein>
<dbReference type="Proteomes" id="UP000249873">
    <property type="component" value="Chromosome"/>
</dbReference>
<dbReference type="OrthoDB" id="8686088at2"/>
<dbReference type="InterPro" id="IPR008792">
    <property type="entry name" value="PQQD"/>
</dbReference>
<evidence type="ECO:0000313" key="1">
    <source>
        <dbReference type="EMBL" id="AWV99996.1"/>
    </source>
</evidence>
<reference evidence="1 2" key="1">
    <citation type="submission" date="2018-05" db="EMBL/GenBank/DDBJ databases">
        <title>Complete genome sequence of Arcticibacterium luteifluviistationis SM1504T, a cytophagaceae bacterium isolated from Arctic surface seawater.</title>
        <authorList>
            <person name="Li Y."/>
            <person name="Qin Q.-L."/>
        </authorList>
    </citation>
    <scope>NUCLEOTIDE SEQUENCE [LARGE SCALE GENOMIC DNA]</scope>
    <source>
        <strain evidence="1 2">SM1504</strain>
    </source>
</reference>
<name>A0A2Z4GFB4_9BACT</name>